<dbReference type="CDD" id="cd02850">
    <property type="entry name" value="E_set_Cellulase_N"/>
    <property type="match status" value="1"/>
</dbReference>
<dbReference type="GO" id="GO:0016787">
    <property type="term" value="F:hydrolase activity"/>
    <property type="evidence" value="ECO:0007669"/>
    <property type="project" value="UniProtKB-KW"/>
</dbReference>
<evidence type="ECO:0000256" key="2">
    <source>
        <dbReference type="ARBA" id="ARBA00023277"/>
    </source>
</evidence>
<dbReference type="InterPro" id="IPR004197">
    <property type="entry name" value="Cellulase_Ig-like"/>
</dbReference>
<dbReference type="RefSeq" id="WP_252168839.1">
    <property type="nucleotide sequence ID" value="NZ_CP084931.1"/>
</dbReference>
<keyword evidence="2" id="KW-0119">Carbohydrate metabolism</keyword>
<feature type="domain" description="Cellulase Ig-like" evidence="6">
    <location>
        <begin position="278"/>
        <end position="361"/>
    </location>
</feature>
<dbReference type="SUPFAM" id="SSF48208">
    <property type="entry name" value="Six-hairpin glycosidases"/>
    <property type="match status" value="1"/>
</dbReference>
<evidence type="ECO:0000256" key="4">
    <source>
        <dbReference type="SAM" id="SignalP"/>
    </source>
</evidence>
<evidence type="ECO:0000256" key="3">
    <source>
        <dbReference type="ARBA" id="ARBA00023326"/>
    </source>
</evidence>
<feature type="signal peptide" evidence="4">
    <location>
        <begin position="1"/>
        <end position="25"/>
    </location>
</feature>
<evidence type="ECO:0000313" key="8">
    <source>
        <dbReference type="Proteomes" id="UP001056937"/>
    </source>
</evidence>
<dbReference type="InterPro" id="IPR008928">
    <property type="entry name" value="6-hairpin_glycosidase_sf"/>
</dbReference>
<dbReference type="Pfam" id="PF02927">
    <property type="entry name" value="CelD_N"/>
    <property type="match status" value="1"/>
</dbReference>
<feature type="domain" description="Glycoside hydrolase family 9" evidence="5">
    <location>
        <begin position="400"/>
        <end position="773"/>
    </location>
</feature>
<evidence type="ECO:0000256" key="1">
    <source>
        <dbReference type="ARBA" id="ARBA00007072"/>
    </source>
</evidence>
<dbReference type="InterPro" id="IPR012341">
    <property type="entry name" value="6hp_glycosidase-like_sf"/>
</dbReference>
<dbReference type="InterPro" id="IPR013783">
    <property type="entry name" value="Ig-like_fold"/>
</dbReference>
<dbReference type="Proteomes" id="UP001056937">
    <property type="component" value="Chromosome 2"/>
</dbReference>
<keyword evidence="3" id="KW-0624">Polysaccharide degradation</keyword>
<dbReference type="InterPro" id="IPR001701">
    <property type="entry name" value="Glyco_hydro_9"/>
</dbReference>
<dbReference type="Gene3D" id="2.60.40.10">
    <property type="entry name" value="Immunoglobulins"/>
    <property type="match status" value="1"/>
</dbReference>
<feature type="chain" id="PRO_5047351009" evidence="4">
    <location>
        <begin position="26"/>
        <end position="844"/>
    </location>
</feature>
<keyword evidence="7" id="KW-0378">Hydrolase</keyword>
<organism evidence="7 8">
    <name type="scientific">Sphingomonas morindae</name>
    <dbReference type="NCBI Taxonomy" id="1541170"/>
    <lineage>
        <taxon>Bacteria</taxon>
        <taxon>Pseudomonadati</taxon>
        <taxon>Pseudomonadota</taxon>
        <taxon>Alphaproteobacteria</taxon>
        <taxon>Sphingomonadales</taxon>
        <taxon>Sphingomonadaceae</taxon>
        <taxon>Sphingomonas</taxon>
    </lineage>
</organism>
<keyword evidence="8" id="KW-1185">Reference proteome</keyword>
<dbReference type="InterPro" id="IPR014756">
    <property type="entry name" value="Ig_E-set"/>
</dbReference>
<dbReference type="SUPFAM" id="SSF81296">
    <property type="entry name" value="E set domains"/>
    <property type="match status" value="1"/>
</dbReference>
<proteinExistence type="inferred from homology"/>
<evidence type="ECO:0000259" key="6">
    <source>
        <dbReference type="Pfam" id="PF02927"/>
    </source>
</evidence>
<evidence type="ECO:0000313" key="7">
    <source>
        <dbReference type="EMBL" id="USI75025.1"/>
    </source>
</evidence>
<dbReference type="Pfam" id="PF00759">
    <property type="entry name" value="Glyco_hydro_9"/>
    <property type="match status" value="1"/>
</dbReference>
<dbReference type="EMBL" id="CP084931">
    <property type="protein sequence ID" value="USI75025.1"/>
    <property type="molecule type" value="Genomic_DNA"/>
</dbReference>
<dbReference type="Gene3D" id="1.50.10.10">
    <property type="match status" value="1"/>
</dbReference>
<name>A0ABY4XDG6_9SPHN</name>
<protein>
    <submittedName>
        <fullName evidence="7">Glycoside hydrolase family 9 protein</fullName>
    </submittedName>
</protein>
<evidence type="ECO:0000259" key="5">
    <source>
        <dbReference type="Pfam" id="PF00759"/>
    </source>
</evidence>
<keyword evidence="4" id="KW-0732">Signal</keyword>
<gene>
    <name evidence="7" type="ORF">LHA26_17825</name>
</gene>
<accession>A0ABY4XDG6</accession>
<comment type="similarity">
    <text evidence="1">Belongs to the glycosyl hydrolase 9 (cellulase E) family.</text>
</comment>
<sequence length="844" mass="91263">MPLFSSTARAALALALAAAASLASAAPPAPASLTLNDQGYYEAPGVDWLSFNNANEGLFADAKMSGIELIQQDVRTVTNGDVRLAATPGQWDPAGQFVSRTIDKASGAVTTTLAYPDSGFRYMTRTVPQGDTLRVEVVLPEALPAALVGKAGFNLEFLPAAYFHHSYAADDRTGIFPLYPASAMTATATRNAASGRSEGPGAEPLPIAHGHRFVMAPEDPTHRVTVTAEAGEIALYDGRNQAQNGWFVLRAPLPAGRSGTVLRWTLAAQTAPGWRRRPSIAHSQLGYLPGGQKIATVELDRHDPGAGAVKLFRVEADGRFTPVPIGPTQDAGRYLRYRYRRADFSAVRTPGSYVLDYDGVRTAPFRIAADLYADAWTPTLDVYFPIAMDHMRVNEAYRVWHGDSHRDDARQAPVNHEHIDLYAQGPSTDDKYKPGEHIPGLNVGGWFDAGDFDIRTETHHAVLLSMVRTWERARPMRDTTSVDERLRRVEIHVPDGQPDLLEQIRHGTLQLVAQFDAVGHAINGIMEPDVGEYTHLGDAGSKTDGLIYDPALAPGEERDGHSGWPDDRWAFTTKSSALNYGSIATLAAASRALAGFDDQLAARARALAISTWAEEQSHAPDLFHHGNTTGGPLIDEQFGAAVELLRTTGDRRYADQVTALWPQIAPVFFRNVQAVAAALPLMPPAFRATVAPSVRAWKAATDRMIATNPFGVPITTGGWAGNGAVLGYGLDSYALHKAYPELVDSGGVARAIAYLTGHHPGSDISFVSAVGTRSKEVAYGNNRADFTFLAGGVVPGELLVKPDFPENKEDWPFFWGENEYVISEGAHWLELVHDAIDLGDGTTR</sequence>
<reference evidence="7" key="1">
    <citation type="journal article" date="2022" name="Toxins">
        <title>Genomic Analysis of Sphingopyxis sp. USTB-05 for Biodegrading Cyanobacterial Hepatotoxins.</title>
        <authorList>
            <person name="Liu C."/>
            <person name="Xu Q."/>
            <person name="Zhao Z."/>
            <person name="Zhang H."/>
            <person name="Liu X."/>
            <person name="Yin C."/>
            <person name="Liu Y."/>
            <person name="Yan H."/>
        </authorList>
    </citation>
    <scope>NUCLEOTIDE SEQUENCE</scope>
    <source>
        <strain evidence="7">NBD5</strain>
    </source>
</reference>